<evidence type="ECO:0000313" key="11">
    <source>
        <dbReference type="EMBL" id="OGN20133.1"/>
    </source>
</evidence>
<evidence type="ECO:0000256" key="4">
    <source>
        <dbReference type="ARBA" id="ARBA00022741"/>
    </source>
</evidence>
<dbReference type="STRING" id="1802689.A3F25_01270"/>
<dbReference type="PROSITE" id="PS00178">
    <property type="entry name" value="AA_TRNA_LIGASE_I"/>
    <property type="match status" value="1"/>
</dbReference>
<dbReference type="EMBL" id="MGKD01000008">
    <property type="protein sequence ID" value="OGN20133.1"/>
    <property type="molecule type" value="Genomic_DNA"/>
</dbReference>
<dbReference type="PANTHER" id="PTHR43766:SF1">
    <property type="entry name" value="TRYPTOPHAN--TRNA LIGASE, MITOCHONDRIAL"/>
    <property type="match status" value="1"/>
</dbReference>
<dbReference type="Pfam" id="PF00579">
    <property type="entry name" value="tRNA-synt_1b"/>
    <property type="match status" value="1"/>
</dbReference>
<dbReference type="InterPro" id="IPR002305">
    <property type="entry name" value="aa-tRNA-synth_Ic"/>
</dbReference>
<name>A0A1F8G473_9BACT</name>
<evidence type="ECO:0000256" key="10">
    <source>
        <dbReference type="RuleBase" id="RU363036"/>
    </source>
</evidence>
<keyword evidence="4 10" id="KW-0547">Nucleotide-binding</keyword>
<keyword evidence="5 10" id="KW-0067">ATP-binding</keyword>
<dbReference type="CDD" id="cd00806">
    <property type="entry name" value="TrpRS_core"/>
    <property type="match status" value="1"/>
</dbReference>
<evidence type="ECO:0000256" key="9">
    <source>
        <dbReference type="NCBIfam" id="TIGR00233"/>
    </source>
</evidence>
<dbReference type="Gene3D" id="1.10.240.10">
    <property type="entry name" value="Tyrosyl-Transfer RNA Synthetase"/>
    <property type="match status" value="1"/>
</dbReference>
<comment type="catalytic activity">
    <reaction evidence="8">
        <text>tRNA(Trp) + L-tryptophan + ATP = L-tryptophyl-tRNA(Trp) + AMP + diphosphate + H(+)</text>
        <dbReference type="Rhea" id="RHEA:24080"/>
        <dbReference type="Rhea" id="RHEA-COMP:9671"/>
        <dbReference type="Rhea" id="RHEA-COMP:9705"/>
        <dbReference type="ChEBI" id="CHEBI:15378"/>
        <dbReference type="ChEBI" id="CHEBI:30616"/>
        <dbReference type="ChEBI" id="CHEBI:33019"/>
        <dbReference type="ChEBI" id="CHEBI:57912"/>
        <dbReference type="ChEBI" id="CHEBI:78442"/>
        <dbReference type="ChEBI" id="CHEBI:78535"/>
        <dbReference type="ChEBI" id="CHEBI:456215"/>
        <dbReference type="EC" id="6.1.1.2"/>
    </reaction>
</comment>
<evidence type="ECO:0000256" key="7">
    <source>
        <dbReference type="ARBA" id="ARBA00023146"/>
    </source>
</evidence>
<evidence type="ECO:0000256" key="6">
    <source>
        <dbReference type="ARBA" id="ARBA00022917"/>
    </source>
</evidence>
<gene>
    <name evidence="11" type="ORF">A3F25_01270</name>
</gene>
<dbReference type="PRINTS" id="PR01039">
    <property type="entry name" value="TRNASYNTHTRP"/>
</dbReference>
<protein>
    <recommendedName>
        <fullName evidence="2 9">Tryptophan--tRNA ligase</fullName>
        <ecNumber evidence="2 9">6.1.1.2</ecNumber>
    </recommendedName>
</protein>
<evidence type="ECO:0000256" key="3">
    <source>
        <dbReference type="ARBA" id="ARBA00022598"/>
    </source>
</evidence>
<proteinExistence type="inferred from homology"/>
<dbReference type="GO" id="GO:0005524">
    <property type="term" value="F:ATP binding"/>
    <property type="evidence" value="ECO:0007669"/>
    <property type="project" value="UniProtKB-KW"/>
</dbReference>
<organism evidence="11 12">
    <name type="scientific">Candidatus Yanofskybacteria bacterium RIFCSPHIGHO2_12_FULL_45_19b</name>
    <dbReference type="NCBI Taxonomy" id="1802689"/>
    <lineage>
        <taxon>Bacteria</taxon>
        <taxon>Candidatus Yanofskyibacteriota</taxon>
    </lineage>
</organism>
<dbReference type="InterPro" id="IPR014729">
    <property type="entry name" value="Rossmann-like_a/b/a_fold"/>
</dbReference>
<accession>A0A1F8G473</accession>
<dbReference type="EC" id="6.1.1.2" evidence="2 9"/>
<keyword evidence="7 10" id="KW-0030">Aminoacyl-tRNA synthetase</keyword>
<dbReference type="Proteomes" id="UP000177478">
    <property type="component" value="Unassembled WGS sequence"/>
</dbReference>
<dbReference type="InterPro" id="IPR050203">
    <property type="entry name" value="Trp-tRNA_synthetase"/>
</dbReference>
<dbReference type="Gene3D" id="3.40.50.620">
    <property type="entry name" value="HUPs"/>
    <property type="match status" value="1"/>
</dbReference>
<keyword evidence="3 10" id="KW-0436">Ligase</keyword>
<dbReference type="GO" id="GO:0005737">
    <property type="term" value="C:cytoplasm"/>
    <property type="evidence" value="ECO:0007669"/>
    <property type="project" value="UniProtKB-UniRule"/>
</dbReference>
<dbReference type="FunFam" id="1.10.240.10:FF:000005">
    <property type="entry name" value="Tryptophan--tRNA ligase"/>
    <property type="match status" value="1"/>
</dbReference>
<dbReference type="InterPro" id="IPR002306">
    <property type="entry name" value="Trp-tRNA-ligase"/>
</dbReference>
<dbReference type="GO" id="GO:0004830">
    <property type="term" value="F:tryptophan-tRNA ligase activity"/>
    <property type="evidence" value="ECO:0007669"/>
    <property type="project" value="UniProtKB-UniRule"/>
</dbReference>
<dbReference type="PANTHER" id="PTHR43766">
    <property type="entry name" value="TRYPTOPHAN--TRNA LIGASE, MITOCHONDRIAL"/>
    <property type="match status" value="1"/>
</dbReference>
<dbReference type="NCBIfam" id="TIGR00233">
    <property type="entry name" value="trpS"/>
    <property type="match status" value="1"/>
</dbReference>
<dbReference type="GO" id="GO:0006436">
    <property type="term" value="P:tryptophanyl-tRNA aminoacylation"/>
    <property type="evidence" value="ECO:0007669"/>
    <property type="project" value="UniProtKB-UniRule"/>
</dbReference>
<keyword evidence="6 10" id="KW-0648">Protein biosynthesis</keyword>
<sequence>MRKILLTGDRPTGPLHIGHLFGSLLSRRELQDQYESYIMIADVQALTDNFENPQKVHESVYEVAADNLAIGLDPEKVSFFIQSQIPQIAELTVFYSNLVTVNTLRRNPTVKAEIAQKQKLFGQDGESVTYGFLGYPVSQAADITFVRGEIVPVGEEQLPMIEQTREIVEKFHRIYNCNIFPIPQAKLSPGSRILGLDGKTKMSKSLNNTIFLKDTPEDTVEKLKTAKTDSERRIDYDPENRPEISNLVLIYSIINNIKPAEAITDLENQGYNSPAKGYGHFKAQLADNLNGYLKPIRERRKEITADPSYIKNILETGRDQAIAKAEETMALVRSAMQINY</sequence>
<evidence type="ECO:0000256" key="1">
    <source>
        <dbReference type="ARBA" id="ARBA00005594"/>
    </source>
</evidence>
<evidence type="ECO:0000256" key="2">
    <source>
        <dbReference type="ARBA" id="ARBA00013161"/>
    </source>
</evidence>
<evidence type="ECO:0000256" key="8">
    <source>
        <dbReference type="ARBA" id="ARBA00049929"/>
    </source>
</evidence>
<evidence type="ECO:0000313" key="12">
    <source>
        <dbReference type="Proteomes" id="UP000177478"/>
    </source>
</evidence>
<reference evidence="11 12" key="1">
    <citation type="journal article" date="2016" name="Nat. Commun.">
        <title>Thousands of microbial genomes shed light on interconnected biogeochemical processes in an aquifer system.</title>
        <authorList>
            <person name="Anantharaman K."/>
            <person name="Brown C.T."/>
            <person name="Hug L.A."/>
            <person name="Sharon I."/>
            <person name="Castelle C.J."/>
            <person name="Probst A.J."/>
            <person name="Thomas B.C."/>
            <person name="Singh A."/>
            <person name="Wilkins M.J."/>
            <person name="Karaoz U."/>
            <person name="Brodie E.L."/>
            <person name="Williams K.H."/>
            <person name="Hubbard S.S."/>
            <person name="Banfield J.F."/>
        </authorList>
    </citation>
    <scope>NUCLEOTIDE SEQUENCE [LARGE SCALE GENOMIC DNA]</scope>
</reference>
<evidence type="ECO:0000256" key="5">
    <source>
        <dbReference type="ARBA" id="ARBA00022840"/>
    </source>
</evidence>
<dbReference type="SUPFAM" id="SSF52374">
    <property type="entry name" value="Nucleotidylyl transferase"/>
    <property type="match status" value="1"/>
</dbReference>
<dbReference type="AlphaFoldDB" id="A0A1F8G473"/>
<dbReference type="InterPro" id="IPR001412">
    <property type="entry name" value="aa-tRNA-synth_I_CS"/>
</dbReference>
<comment type="similarity">
    <text evidence="1 10">Belongs to the class-I aminoacyl-tRNA synthetase family.</text>
</comment>
<comment type="caution">
    <text evidence="11">The sequence shown here is derived from an EMBL/GenBank/DDBJ whole genome shotgun (WGS) entry which is preliminary data.</text>
</comment>